<sequence length="488" mass="54630">MLTAENEEARLRWEGLSTRLQELEEEATQEAERLTTCMEQLRQENQRLLDQLHNQEDLLATKHELQEKLSKAQQEAEAVREEIQALRFQLSSRAMSEDSKLQTVNQELREVKLQLTTAQEKAVGLEKKLKHLEAENQRYCQQIEEKNIQMAKSENLIQQKEDEIIHLKGNLSRSEDGLAVAQLACQEMSENLRRVTQDKQSVDLRTAAELDDLYRTKINLEERLVELIRKMLCGRRRMPWSLSRNCGMRRQRGTSTIAWAVTVSSAGGSASTTAGADEGDKQDDGVFDIITEEEVSGVYDSDALSFSTACSPGHGQQGAAQLNSSASTGDITSEDTEDLSAAVQDAEICLLKSGELTLSVGFTVDDISGFGDSSRELFIKSSCYSAIPIIMSSPGPTVTWTFTSEPKSISFSVVYRESTETPLEQAKVLIPLTRCNSHKETIQGELKVRNPGEYTLIFDNSFSRFISKKVLYHLSLDKPVVYDGTDLL</sequence>
<dbReference type="Proteomes" id="UP000805704">
    <property type="component" value="Chromosome 10"/>
</dbReference>
<comment type="caution">
    <text evidence="1">The sequence shown here is derived from an EMBL/GenBank/DDBJ whole genome shotgun (WGS) entry which is preliminary data.</text>
</comment>
<gene>
    <name evidence="1" type="primary">FYCO1.3</name>
    <name evidence="1" type="ORF">GBF38_016695</name>
</gene>
<evidence type="ECO:0000313" key="1">
    <source>
        <dbReference type="EMBL" id="KAG8014263.1"/>
    </source>
</evidence>
<reference evidence="1" key="1">
    <citation type="submission" date="2020-04" db="EMBL/GenBank/DDBJ databases">
        <title>A chromosome-scale assembly and high-density genetic map of the yellow drum (Nibea albiflora) genome.</title>
        <authorList>
            <person name="Xu D."/>
            <person name="Zhang W."/>
            <person name="Chen R."/>
            <person name="Tan P."/>
            <person name="Wang L."/>
            <person name="Song H."/>
            <person name="Tian L."/>
            <person name="Zhu Q."/>
            <person name="Wang B."/>
        </authorList>
    </citation>
    <scope>NUCLEOTIDE SEQUENCE</scope>
    <source>
        <strain evidence="1">ZJHYS-2018</strain>
    </source>
</reference>
<proteinExistence type="predicted"/>
<protein>
    <submittedName>
        <fullName evidence="1">FYVE and coiled-coil domain-containing protein 1</fullName>
    </submittedName>
</protein>
<organism evidence="1 2">
    <name type="scientific">Nibea albiflora</name>
    <name type="common">Yellow drum</name>
    <name type="synonym">Corvina albiflora</name>
    <dbReference type="NCBI Taxonomy" id="240163"/>
    <lineage>
        <taxon>Eukaryota</taxon>
        <taxon>Metazoa</taxon>
        <taxon>Chordata</taxon>
        <taxon>Craniata</taxon>
        <taxon>Vertebrata</taxon>
        <taxon>Euteleostomi</taxon>
        <taxon>Actinopterygii</taxon>
        <taxon>Neopterygii</taxon>
        <taxon>Teleostei</taxon>
        <taxon>Neoteleostei</taxon>
        <taxon>Acanthomorphata</taxon>
        <taxon>Eupercaria</taxon>
        <taxon>Sciaenidae</taxon>
        <taxon>Nibea</taxon>
    </lineage>
</organism>
<dbReference type="EMBL" id="CM024798">
    <property type="protein sequence ID" value="KAG8014263.1"/>
    <property type="molecule type" value="Genomic_DNA"/>
</dbReference>
<keyword evidence="2" id="KW-1185">Reference proteome</keyword>
<name>A0ACB7FK84_NIBAL</name>
<accession>A0ACB7FK84</accession>
<evidence type="ECO:0000313" key="2">
    <source>
        <dbReference type="Proteomes" id="UP000805704"/>
    </source>
</evidence>